<dbReference type="PRINTS" id="PR01438">
    <property type="entry name" value="UNVRSLSTRESS"/>
</dbReference>
<dbReference type="AlphaFoldDB" id="A0A4P9W6L9"/>
<dbReference type="InterPro" id="IPR014729">
    <property type="entry name" value="Rossmann-like_a/b/a_fold"/>
</dbReference>
<organism evidence="2 3">
    <name type="scientific">Blyttiomyces helicus</name>
    <dbReference type="NCBI Taxonomy" id="388810"/>
    <lineage>
        <taxon>Eukaryota</taxon>
        <taxon>Fungi</taxon>
        <taxon>Fungi incertae sedis</taxon>
        <taxon>Chytridiomycota</taxon>
        <taxon>Chytridiomycota incertae sedis</taxon>
        <taxon>Chytridiomycetes</taxon>
        <taxon>Chytridiomycetes incertae sedis</taxon>
        <taxon>Blyttiomyces</taxon>
    </lineage>
</organism>
<dbReference type="CDD" id="cd23659">
    <property type="entry name" value="USP_At3g01520-like"/>
    <property type="match status" value="1"/>
</dbReference>
<dbReference type="InterPro" id="IPR006016">
    <property type="entry name" value="UspA"/>
</dbReference>
<dbReference type="PANTHER" id="PTHR31964:SF140">
    <property type="entry name" value="UNIVERSAL STRESS PROTEIN FAMILY PROTEIN"/>
    <property type="match status" value="1"/>
</dbReference>
<feature type="domain" description="UspA" evidence="1">
    <location>
        <begin position="35"/>
        <end position="181"/>
    </location>
</feature>
<dbReference type="Pfam" id="PF00582">
    <property type="entry name" value="Usp"/>
    <property type="match status" value="1"/>
</dbReference>
<dbReference type="OrthoDB" id="843225at2759"/>
<keyword evidence="3" id="KW-1185">Reference proteome</keyword>
<protein>
    <recommendedName>
        <fullName evidence="1">UspA domain-containing protein</fullName>
    </recommendedName>
</protein>
<proteinExistence type="predicted"/>
<dbReference type="InterPro" id="IPR006015">
    <property type="entry name" value="Universal_stress_UspA"/>
</dbReference>
<dbReference type="Proteomes" id="UP000269721">
    <property type="component" value="Unassembled WGS sequence"/>
</dbReference>
<gene>
    <name evidence="2" type="ORF">BDK51DRAFT_29081</name>
</gene>
<dbReference type="SUPFAM" id="SSF52402">
    <property type="entry name" value="Adenine nucleotide alpha hydrolases-like"/>
    <property type="match status" value="1"/>
</dbReference>
<sequence length="190" mass="20682">MTISPPVETAPGVRPPVVDEEILDISFLPTSNHTRTVVIAVDQSTNTDRTVQYALEKVINRDTDLVVLVHVRPIIVPIYNFAKHDYSINMAEDHHKAGVAVVQKYGEIVTAAGALGTDEFKVRGLLLKGDPRDEVISRAEALGADLIVVGSKGAGAFKRAVLGSVSDYIIHHAHTAVLVVKPEHHKHEKH</sequence>
<evidence type="ECO:0000313" key="3">
    <source>
        <dbReference type="Proteomes" id="UP000269721"/>
    </source>
</evidence>
<dbReference type="PANTHER" id="PTHR31964">
    <property type="entry name" value="ADENINE NUCLEOTIDE ALPHA HYDROLASES-LIKE SUPERFAMILY PROTEIN"/>
    <property type="match status" value="1"/>
</dbReference>
<accession>A0A4P9W6L9</accession>
<evidence type="ECO:0000313" key="2">
    <source>
        <dbReference type="EMBL" id="RKO88109.1"/>
    </source>
</evidence>
<dbReference type="Gene3D" id="3.40.50.620">
    <property type="entry name" value="HUPs"/>
    <property type="match status" value="1"/>
</dbReference>
<dbReference type="EMBL" id="KZ996939">
    <property type="protein sequence ID" value="RKO88109.1"/>
    <property type="molecule type" value="Genomic_DNA"/>
</dbReference>
<name>A0A4P9W6L9_9FUNG</name>
<evidence type="ECO:0000259" key="1">
    <source>
        <dbReference type="Pfam" id="PF00582"/>
    </source>
</evidence>
<reference evidence="3" key="1">
    <citation type="journal article" date="2018" name="Nat. Microbiol.">
        <title>Leveraging single-cell genomics to expand the fungal tree of life.</title>
        <authorList>
            <person name="Ahrendt S.R."/>
            <person name="Quandt C.A."/>
            <person name="Ciobanu D."/>
            <person name="Clum A."/>
            <person name="Salamov A."/>
            <person name="Andreopoulos B."/>
            <person name="Cheng J.F."/>
            <person name="Woyke T."/>
            <person name="Pelin A."/>
            <person name="Henrissat B."/>
            <person name="Reynolds N.K."/>
            <person name="Benny G.L."/>
            <person name="Smith M.E."/>
            <person name="James T.Y."/>
            <person name="Grigoriev I.V."/>
        </authorList>
    </citation>
    <scope>NUCLEOTIDE SEQUENCE [LARGE SCALE GENOMIC DNA]</scope>
</reference>